<sequence>MKNNLLIQLSYCIGLCLLVSCSTNLMVLEDMLPRAKQKSFEVKFSQATLTDFSVNFDLVYEISNPYKKDLPIPDHVMGIFVDGKDIGLAQSHAEVLIPAKSNSLLRYTFSLNSNQLKQLIGKNNNLAFKTAISLDLTDYSSMLPDFQLALSDDFDLESSELKPYVGKMLQKKIGKFDFSYEHSTQVKIPAPPLISKSNQPIEIRLLGEGSNLINPNAIKTALIPFGDLLINGELNGLKNPFIDAVTSLTIPVPAPTFTQWDRTVNVKIEDHVLNLLSPFDPNINNKWVEIKNIMYRTNSFKATDYFVDNFLDPAGFPDASEKWDSFQASYNQLKYTVFPDQLPGPQTRGFEILVPFTFKNQNAFPVSIPIFRSSVIMPGGHPFTMYIKPKDMGEIKLGEVPSQQTSIEANNEQTLYVVFTFDMKAFNQGIYSLFMKNQFEPNLGGIMSYDFGYGPLYIGYDLKNMSLDYK</sequence>
<dbReference type="RefSeq" id="WP_157470536.1">
    <property type="nucleotide sequence ID" value="NZ_CP012040.1"/>
</dbReference>
<dbReference type="SUPFAM" id="SSF117070">
    <property type="entry name" value="LEA14-like"/>
    <property type="match status" value="1"/>
</dbReference>
<evidence type="ECO:0008006" key="3">
    <source>
        <dbReference type="Google" id="ProtNLM"/>
    </source>
</evidence>
<accession>A0A0H4PX54</accession>
<organism evidence="1 2">
    <name type="scientific">Cyclobacterium amurskyense</name>
    <dbReference type="NCBI Taxonomy" id="320787"/>
    <lineage>
        <taxon>Bacteria</taxon>
        <taxon>Pseudomonadati</taxon>
        <taxon>Bacteroidota</taxon>
        <taxon>Cytophagia</taxon>
        <taxon>Cytophagales</taxon>
        <taxon>Cyclobacteriaceae</taxon>
        <taxon>Cyclobacterium</taxon>
    </lineage>
</organism>
<evidence type="ECO:0000313" key="2">
    <source>
        <dbReference type="Proteomes" id="UP000036520"/>
    </source>
</evidence>
<protein>
    <recommendedName>
        <fullName evidence="3">Lipoprotein</fullName>
    </recommendedName>
</protein>
<dbReference type="Gene3D" id="2.60.40.1820">
    <property type="match status" value="1"/>
</dbReference>
<dbReference type="AlphaFoldDB" id="A0A0H4PX54"/>
<keyword evidence="2" id="KW-1185">Reference proteome</keyword>
<dbReference type="PROSITE" id="PS51257">
    <property type="entry name" value="PROKAR_LIPOPROTEIN"/>
    <property type="match status" value="1"/>
</dbReference>
<evidence type="ECO:0000313" key="1">
    <source>
        <dbReference type="EMBL" id="AKP52947.1"/>
    </source>
</evidence>
<name>A0A0H4PX54_9BACT</name>
<dbReference type="Proteomes" id="UP000036520">
    <property type="component" value="Chromosome"/>
</dbReference>
<reference evidence="1 2" key="1">
    <citation type="submission" date="2015-07" db="EMBL/GenBank/DDBJ databases">
        <authorList>
            <person name="Kim K.M."/>
        </authorList>
    </citation>
    <scope>NUCLEOTIDE SEQUENCE [LARGE SCALE GENOMIC DNA]</scope>
    <source>
        <strain evidence="1 2">KCTC 12363</strain>
    </source>
</reference>
<dbReference type="KEGG" id="camu:CA2015_3568"/>
<gene>
    <name evidence="1" type="ORF">CA2015_3568</name>
</gene>
<dbReference type="EMBL" id="CP012040">
    <property type="protein sequence ID" value="AKP52947.1"/>
    <property type="molecule type" value="Genomic_DNA"/>
</dbReference>
<proteinExistence type="predicted"/>
<dbReference type="OrthoDB" id="833734at2"/>